<dbReference type="PROSITE" id="PS50110">
    <property type="entry name" value="RESPONSE_REGULATORY"/>
    <property type="match status" value="1"/>
</dbReference>
<dbReference type="SUPFAM" id="SSF52172">
    <property type="entry name" value="CheY-like"/>
    <property type="match status" value="1"/>
</dbReference>
<gene>
    <name evidence="6" type="ORF">H8R98_06625</name>
</gene>
<dbReference type="Gene3D" id="3.40.50.2300">
    <property type="match status" value="1"/>
</dbReference>
<dbReference type="GeneID" id="75079985"/>
<evidence type="ECO:0000256" key="1">
    <source>
        <dbReference type="ARBA" id="ARBA00018672"/>
    </source>
</evidence>
<feature type="domain" description="Response regulatory" evidence="4">
    <location>
        <begin position="3"/>
        <end position="121"/>
    </location>
</feature>
<dbReference type="InterPro" id="IPR007492">
    <property type="entry name" value="LytTR_DNA-bd_dom"/>
</dbReference>
<evidence type="ECO:0000256" key="3">
    <source>
        <dbReference type="PROSITE-ProRule" id="PRU00169"/>
    </source>
</evidence>
<dbReference type="Gene3D" id="2.40.50.1020">
    <property type="entry name" value="LytTr DNA-binding domain"/>
    <property type="match status" value="1"/>
</dbReference>
<evidence type="ECO:0000313" key="6">
    <source>
        <dbReference type="EMBL" id="MBC5654200.1"/>
    </source>
</evidence>
<keyword evidence="3" id="KW-0597">Phosphoprotein</keyword>
<dbReference type="PROSITE" id="PS50930">
    <property type="entry name" value="HTH_LYTTR"/>
    <property type="match status" value="1"/>
</dbReference>
<dbReference type="EMBL" id="JACOOV010000008">
    <property type="protein sequence ID" value="MBC5654200.1"/>
    <property type="molecule type" value="Genomic_DNA"/>
</dbReference>
<dbReference type="PANTHER" id="PTHR37299:SF1">
    <property type="entry name" value="STAGE 0 SPORULATION PROTEIN A HOMOLOG"/>
    <property type="match status" value="1"/>
</dbReference>
<dbReference type="InterPro" id="IPR001789">
    <property type="entry name" value="Sig_transdc_resp-reg_receiver"/>
</dbReference>
<accession>A0ABR7ELZ9</accession>
<protein>
    <recommendedName>
        <fullName evidence="1">Stage 0 sporulation protein A homolog</fullName>
    </recommendedName>
</protein>
<dbReference type="PANTHER" id="PTHR37299">
    <property type="entry name" value="TRANSCRIPTIONAL REGULATOR-RELATED"/>
    <property type="match status" value="1"/>
</dbReference>
<evidence type="ECO:0000259" key="5">
    <source>
        <dbReference type="PROSITE" id="PS50930"/>
    </source>
</evidence>
<reference evidence="6 7" key="1">
    <citation type="submission" date="2020-08" db="EMBL/GenBank/DDBJ databases">
        <title>Genome public.</title>
        <authorList>
            <person name="Liu C."/>
            <person name="Sun Q."/>
        </authorList>
    </citation>
    <scope>NUCLEOTIDE SEQUENCE [LARGE SCALE GENOMIC DNA]</scope>
    <source>
        <strain evidence="6 7">M16</strain>
    </source>
</reference>
<keyword evidence="7" id="KW-1185">Reference proteome</keyword>
<dbReference type="CDD" id="cd00156">
    <property type="entry name" value="REC"/>
    <property type="match status" value="1"/>
</dbReference>
<organism evidence="6 7">
    <name type="scientific">Blautia lenta</name>
    <dbReference type="NCBI Taxonomy" id="2763029"/>
    <lineage>
        <taxon>Bacteria</taxon>
        <taxon>Bacillati</taxon>
        <taxon>Bacillota</taxon>
        <taxon>Clostridia</taxon>
        <taxon>Lachnospirales</taxon>
        <taxon>Lachnospiraceae</taxon>
        <taxon>Blautia</taxon>
    </lineage>
</organism>
<evidence type="ECO:0000256" key="2">
    <source>
        <dbReference type="ARBA" id="ARBA00024867"/>
    </source>
</evidence>
<dbReference type="Proteomes" id="UP000621237">
    <property type="component" value="Unassembled WGS sequence"/>
</dbReference>
<proteinExistence type="predicted"/>
<name>A0ABR7ELZ9_9FIRM</name>
<dbReference type="Pfam" id="PF00072">
    <property type="entry name" value="Response_reg"/>
    <property type="match status" value="1"/>
</dbReference>
<evidence type="ECO:0000259" key="4">
    <source>
        <dbReference type="PROSITE" id="PS50110"/>
    </source>
</evidence>
<feature type="domain" description="HTH LytTR-type" evidence="5">
    <location>
        <begin position="134"/>
        <end position="231"/>
    </location>
</feature>
<feature type="modified residue" description="4-aspartylphosphate" evidence="3">
    <location>
        <position position="58"/>
    </location>
</feature>
<dbReference type="SMART" id="SM00448">
    <property type="entry name" value="REC"/>
    <property type="match status" value="1"/>
</dbReference>
<dbReference type="Pfam" id="PF04397">
    <property type="entry name" value="LytTR"/>
    <property type="match status" value="1"/>
</dbReference>
<dbReference type="InterPro" id="IPR046947">
    <property type="entry name" value="LytR-like"/>
</dbReference>
<dbReference type="SMART" id="SM00850">
    <property type="entry name" value="LytTR"/>
    <property type="match status" value="1"/>
</dbReference>
<comment type="function">
    <text evidence="2">May play the central regulatory role in sporulation. It may be an element of the effector pathway responsible for the activation of sporulation genes in response to nutritional stress. Spo0A may act in concert with spo0H (a sigma factor) to control the expression of some genes that are critical to the sporulation process.</text>
</comment>
<sequence>MIRIMILDDDEMYLKKEKDITEQYFAEKNVDCTVTIYQNVEWFLLGLNEEKFDMYILDIRMPGENGIEAAREIRRLYPDPVIIFITNFVDYAIEAYEVNTYRYIPKECLKEKLPQAYDALLPGIMEKEERYYIINKRNEVEKLAYSDIFYMKKEGKYVIFVHRRGEVKIRASLSTVEKELNSKEFIISDRGYLANIQHVMKMKGRDLYMRDGNIITVGRERFKGVREAILNYWGV</sequence>
<evidence type="ECO:0000313" key="7">
    <source>
        <dbReference type="Proteomes" id="UP000621237"/>
    </source>
</evidence>
<comment type="caution">
    <text evidence="6">The sequence shown here is derived from an EMBL/GenBank/DDBJ whole genome shotgun (WGS) entry which is preliminary data.</text>
</comment>
<dbReference type="RefSeq" id="WP_025579789.1">
    <property type="nucleotide sequence ID" value="NZ_JACOOV010000008.1"/>
</dbReference>
<dbReference type="InterPro" id="IPR011006">
    <property type="entry name" value="CheY-like_superfamily"/>
</dbReference>